<comment type="function">
    <text evidence="4">Responsible for synthesis of pseudouridine from uracil.</text>
</comment>
<dbReference type="InterPro" id="IPR006225">
    <property type="entry name" value="PsdUridine_synth_RluC/D"/>
</dbReference>
<reference evidence="6 7" key="1">
    <citation type="journal article" date="2015" name="Genome Announc.">
        <title>Expanding the biotechnology potential of lactobacilli through comparative genomics of 213 strains and associated genera.</title>
        <authorList>
            <person name="Sun Z."/>
            <person name="Harris H.M."/>
            <person name="McCann A."/>
            <person name="Guo C."/>
            <person name="Argimon S."/>
            <person name="Zhang W."/>
            <person name="Yang X."/>
            <person name="Jeffery I.B."/>
            <person name="Cooney J.C."/>
            <person name="Kagawa T.F."/>
            <person name="Liu W."/>
            <person name="Song Y."/>
            <person name="Salvetti E."/>
            <person name="Wrobel A."/>
            <person name="Rasinkangas P."/>
            <person name="Parkhill J."/>
            <person name="Rea M.C."/>
            <person name="O'Sullivan O."/>
            <person name="Ritari J."/>
            <person name="Douillard F.P."/>
            <person name="Paul Ross R."/>
            <person name="Yang R."/>
            <person name="Briner A.E."/>
            <person name="Felis G.E."/>
            <person name="de Vos W.M."/>
            <person name="Barrangou R."/>
            <person name="Klaenhammer T.R."/>
            <person name="Caufield P.W."/>
            <person name="Cui Y."/>
            <person name="Zhang H."/>
            <person name="O'Toole P.W."/>
        </authorList>
    </citation>
    <scope>NUCLEOTIDE SEQUENCE [LARGE SCALE GENOMIC DNA]</scope>
    <source>
        <strain evidence="6 7">DSM 20634</strain>
    </source>
</reference>
<organism evidence="6 7">
    <name type="scientific">Paucilactobacillus vaccinostercus DSM 20634</name>
    <dbReference type="NCBI Taxonomy" id="1423813"/>
    <lineage>
        <taxon>Bacteria</taxon>
        <taxon>Bacillati</taxon>
        <taxon>Bacillota</taxon>
        <taxon>Bacilli</taxon>
        <taxon>Lactobacillales</taxon>
        <taxon>Lactobacillaceae</taxon>
        <taxon>Paucilactobacillus</taxon>
    </lineage>
</organism>
<comment type="similarity">
    <text evidence="2 4">Belongs to the pseudouridine synthase RluA family.</text>
</comment>
<dbReference type="InterPro" id="IPR050188">
    <property type="entry name" value="RluA_PseudoU_synthase"/>
</dbReference>
<evidence type="ECO:0000256" key="2">
    <source>
        <dbReference type="ARBA" id="ARBA00010876"/>
    </source>
</evidence>
<dbReference type="AlphaFoldDB" id="A0A0R2A5J0"/>
<dbReference type="Gene3D" id="3.30.2350.10">
    <property type="entry name" value="Pseudouridine synthase"/>
    <property type="match status" value="1"/>
</dbReference>
<dbReference type="NCBIfam" id="TIGR00005">
    <property type="entry name" value="rluA_subfam"/>
    <property type="match status" value="1"/>
</dbReference>
<evidence type="ECO:0000313" key="6">
    <source>
        <dbReference type="EMBL" id="KRM62317.1"/>
    </source>
</evidence>
<proteinExistence type="inferred from homology"/>
<dbReference type="STRING" id="1423813.FC26_GL002380"/>
<dbReference type="GO" id="GO:0003723">
    <property type="term" value="F:RNA binding"/>
    <property type="evidence" value="ECO:0007669"/>
    <property type="project" value="InterPro"/>
</dbReference>
<dbReference type="OrthoDB" id="9807829at2"/>
<feature type="domain" description="Pseudouridine synthase RsuA/RluA-like" evidence="5">
    <location>
        <begin position="86"/>
        <end position="238"/>
    </location>
</feature>
<dbReference type="CDD" id="cd02869">
    <property type="entry name" value="PseudoU_synth_RluA_like"/>
    <property type="match status" value="1"/>
</dbReference>
<dbReference type="PATRIC" id="fig|1423813.3.peg.2427"/>
<name>A0A0R2A5J0_9LACO</name>
<dbReference type="Proteomes" id="UP000051733">
    <property type="component" value="Unassembled WGS sequence"/>
</dbReference>
<evidence type="ECO:0000256" key="4">
    <source>
        <dbReference type="RuleBase" id="RU362028"/>
    </source>
</evidence>
<dbReference type="InterPro" id="IPR020103">
    <property type="entry name" value="PsdUridine_synth_cat_dom_sf"/>
</dbReference>
<sequence>MKFSWTYLEDAPIRVRTFLAFNEVSRALIVVAKYHGGDILLDGEHVFTTVMMHKGQTVTLVLPDEKGSDTVDRCDEPIDILYEDQDYLVLNKPAGVASVPAHHVVTADSLVNRVKGYYLRQHYANQVTHIATRLDKDTSGIVVFPKHHFAHSVMDKQLKKHMVQKDYVAIVSGRLVADHGLIDAPIGRDPESFVKRQVLRDGKPSETEYWVVKRMPAATVVKIRLHTGRTHQIRVHMAYLGHPLVGDQMYAGPQWIARQALHCERIKFYSPFKQQWIEIRCPLADDIQQVLNS</sequence>
<dbReference type="GO" id="GO:0140098">
    <property type="term" value="F:catalytic activity, acting on RNA"/>
    <property type="evidence" value="ECO:0007669"/>
    <property type="project" value="UniProtKB-ARBA"/>
</dbReference>
<evidence type="ECO:0000259" key="5">
    <source>
        <dbReference type="Pfam" id="PF00849"/>
    </source>
</evidence>
<gene>
    <name evidence="6" type="ORF">FC26_GL002380</name>
</gene>
<dbReference type="RefSeq" id="WP_057777377.1">
    <property type="nucleotide sequence ID" value="NZ_AYYY01000006.1"/>
</dbReference>
<dbReference type="EMBL" id="AYYY01000006">
    <property type="protein sequence ID" value="KRM62317.1"/>
    <property type="molecule type" value="Genomic_DNA"/>
</dbReference>
<protein>
    <recommendedName>
        <fullName evidence="4">Pseudouridine synthase</fullName>
        <ecNumber evidence="4">5.4.99.-</ecNumber>
    </recommendedName>
</protein>
<feature type="active site" evidence="3">
    <location>
        <position position="135"/>
    </location>
</feature>
<dbReference type="GO" id="GO:0009982">
    <property type="term" value="F:pseudouridine synthase activity"/>
    <property type="evidence" value="ECO:0007669"/>
    <property type="project" value="InterPro"/>
</dbReference>
<comment type="caution">
    <text evidence="6">The sequence shown here is derived from an EMBL/GenBank/DDBJ whole genome shotgun (WGS) entry which is preliminary data.</text>
</comment>
<evidence type="ECO:0000313" key="7">
    <source>
        <dbReference type="Proteomes" id="UP000051733"/>
    </source>
</evidence>
<comment type="catalytic activity">
    <reaction evidence="1 4">
        <text>a uridine in RNA = a pseudouridine in RNA</text>
        <dbReference type="Rhea" id="RHEA:48348"/>
        <dbReference type="Rhea" id="RHEA-COMP:12068"/>
        <dbReference type="Rhea" id="RHEA-COMP:12069"/>
        <dbReference type="ChEBI" id="CHEBI:65314"/>
        <dbReference type="ChEBI" id="CHEBI:65315"/>
    </reaction>
</comment>
<dbReference type="PANTHER" id="PTHR21600">
    <property type="entry name" value="MITOCHONDRIAL RNA PSEUDOURIDINE SYNTHASE"/>
    <property type="match status" value="1"/>
</dbReference>
<dbReference type="SUPFAM" id="SSF55120">
    <property type="entry name" value="Pseudouridine synthase"/>
    <property type="match status" value="1"/>
</dbReference>
<evidence type="ECO:0000256" key="1">
    <source>
        <dbReference type="ARBA" id="ARBA00000073"/>
    </source>
</evidence>
<keyword evidence="4" id="KW-0413">Isomerase</keyword>
<dbReference type="EC" id="5.4.99.-" evidence="4"/>
<dbReference type="Pfam" id="PF00849">
    <property type="entry name" value="PseudoU_synth_2"/>
    <property type="match status" value="1"/>
</dbReference>
<dbReference type="GO" id="GO:0000455">
    <property type="term" value="P:enzyme-directed rRNA pseudouridine synthesis"/>
    <property type="evidence" value="ECO:0007669"/>
    <property type="project" value="TreeGrafter"/>
</dbReference>
<dbReference type="InterPro" id="IPR006145">
    <property type="entry name" value="PsdUridine_synth_RsuA/RluA"/>
</dbReference>
<evidence type="ECO:0000256" key="3">
    <source>
        <dbReference type="PIRSR" id="PIRSR606225-1"/>
    </source>
</evidence>
<accession>A0A0R2A5J0</accession>
<keyword evidence="7" id="KW-1185">Reference proteome</keyword>
<dbReference type="PANTHER" id="PTHR21600:SF35">
    <property type="entry name" value="PSEUDOURIDINE SYNTHASE"/>
    <property type="match status" value="1"/>
</dbReference>